<keyword evidence="3" id="KW-0902">Two-component regulatory system</keyword>
<feature type="domain" description="Sigma-54 factor interaction" evidence="9">
    <location>
        <begin position="8"/>
        <end position="238"/>
    </location>
</feature>
<dbReference type="NCBIfam" id="TIGR02974">
    <property type="entry name" value="phageshock_pspF"/>
    <property type="match status" value="1"/>
</dbReference>
<keyword evidence="7" id="KW-0804">Transcription</keyword>
<keyword evidence="11" id="KW-1185">Reference proteome</keyword>
<dbReference type="Gene3D" id="3.40.50.300">
    <property type="entry name" value="P-loop containing nucleotide triphosphate hydrolases"/>
    <property type="match status" value="1"/>
</dbReference>
<dbReference type="InterPro" id="IPR025943">
    <property type="entry name" value="Sigma_54_int_dom_ATP-bd_2"/>
</dbReference>
<evidence type="ECO:0000256" key="8">
    <source>
        <dbReference type="SAM" id="MobiDB-lite"/>
    </source>
</evidence>
<keyword evidence="2" id="KW-0067">ATP-binding</keyword>
<dbReference type="Pfam" id="PF00158">
    <property type="entry name" value="Sigma54_activat"/>
    <property type="match status" value="1"/>
</dbReference>
<keyword evidence="6" id="KW-0010">Activator</keyword>
<keyword evidence="1" id="KW-0547">Nucleotide-binding</keyword>
<reference evidence="10" key="1">
    <citation type="submission" date="2023-01" db="EMBL/GenBank/DDBJ databases">
        <title>The genome sequence of Kordiimonadaceae bacterium 6D33.</title>
        <authorList>
            <person name="Liu Y."/>
        </authorList>
    </citation>
    <scope>NUCLEOTIDE SEQUENCE</scope>
    <source>
        <strain evidence="10">6D33</strain>
    </source>
</reference>
<dbReference type="SUPFAM" id="SSF52540">
    <property type="entry name" value="P-loop containing nucleoside triphosphate hydrolases"/>
    <property type="match status" value="1"/>
</dbReference>
<gene>
    <name evidence="10" type="primary">pspF</name>
    <name evidence="10" type="ORF">PH603_00395</name>
</gene>
<evidence type="ECO:0000256" key="5">
    <source>
        <dbReference type="ARBA" id="ARBA00023125"/>
    </source>
</evidence>
<dbReference type="InterPro" id="IPR009057">
    <property type="entry name" value="Homeodomain-like_sf"/>
</dbReference>
<dbReference type="PRINTS" id="PR01590">
    <property type="entry name" value="HTHFIS"/>
</dbReference>
<dbReference type="InterPro" id="IPR014317">
    <property type="entry name" value="Transcription_activator_PspF"/>
</dbReference>
<dbReference type="FunFam" id="3.40.50.300:FF:000006">
    <property type="entry name" value="DNA-binding transcriptional regulator NtrC"/>
    <property type="match status" value="1"/>
</dbReference>
<dbReference type="PROSITE" id="PS50045">
    <property type="entry name" value="SIGMA54_INTERACT_4"/>
    <property type="match status" value="1"/>
</dbReference>
<dbReference type="InterPro" id="IPR025944">
    <property type="entry name" value="Sigma_54_int_dom_CS"/>
</dbReference>
<dbReference type="InterPro" id="IPR027417">
    <property type="entry name" value="P-loop_NTPase"/>
</dbReference>
<dbReference type="GO" id="GO:0000160">
    <property type="term" value="P:phosphorelay signal transduction system"/>
    <property type="evidence" value="ECO:0007669"/>
    <property type="project" value="UniProtKB-KW"/>
</dbReference>
<dbReference type="KEGG" id="gso:PH603_00395"/>
<feature type="compositionally biased region" description="Polar residues" evidence="8">
    <location>
        <begin position="263"/>
        <end position="278"/>
    </location>
</feature>
<protein>
    <submittedName>
        <fullName evidence="10">Phage shock protein operon transcriptional activator</fullName>
    </submittedName>
</protein>
<dbReference type="Proteomes" id="UP001217500">
    <property type="component" value="Chromosome"/>
</dbReference>
<evidence type="ECO:0000256" key="7">
    <source>
        <dbReference type="ARBA" id="ARBA00023163"/>
    </source>
</evidence>
<sequence>MISRDDSLIGSAPAFLDLIDQVSRAAPLDRPLLVIGERGTGKELIAARLHFLSNRWDKAYQKLNCAALPETLLESELFGYEPGAFTGAAKRRAGRFEAAHEGTLFLDEIGNMSLNAQEKLLRVIEYGEFERVGGTETQQVDVRVIGATNIDLPSAADNGKFRHDLLDRLAFDVLTIPPLRARPEDIPELAEHFGRSMAHECEWPTFPGFTGRAMDQLVSYDWPGNIRELKNVIERAVYSAWDGEDPIDAIVFDPFKSPFRPRGTTSAVGSSKTSIQTERSVDISATHPASNGERALRDGITTLGDGGSVDYRAAVAAAERDILEAALKACRYNQRAAADRLGLSYDQLRHAMKKHGLTGPSEAA</sequence>
<proteinExistence type="predicted"/>
<evidence type="ECO:0000256" key="1">
    <source>
        <dbReference type="ARBA" id="ARBA00022741"/>
    </source>
</evidence>
<keyword evidence="5" id="KW-0238">DNA-binding</keyword>
<dbReference type="PANTHER" id="PTHR32071">
    <property type="entry name" value="TRANSCRIPTIONAL REGULATORY PROTEIN"/>
    <property type="match status" value="1"/>
</dbReference>
<evidence type="ECO:0000313" key="10">
    <source>
        <dbReference type="EMBL" id="WCL54216.1"/>
    </source>
</evidence>
<evidence type="ECO:0000259" key="9">
    <source>
        <dbReference type="PROSITE" id="PS50045"/>
    </source>
</evidence>
<dbReference type="EMBL" id="CP116805">
    <property type="protein sequence ID" value="WCL54216.1"/>
    <property type="molecule type" value="Genomic_DNA"/>
</dbReference>
<dbReference type="PANTHER" id="PTHR32071:SF38">
    <property type="entry name" value="PSP OPERON TRANSCRIPTIONAL ACTIVATOR"/>
    <property type="match status" value="1"/>
</dbReference>
<dbReference type="AlphaFoldDB" id="A0AAE9XS89"/>
<organism evidence="10 11">
    <name type="scientific">Gimibacter soli</name>
    <dbReference type="NCBI Taxonomy" id="3024400"/>
    <lineage>
        <taxon>Bacteria</taxon>
        <taxon>Pseudomonadati</taxon>
        <taxon>Pseudomonadota</taxon>
        <taxon>Alphaproteobacteria</taxon>
        <taxon>Kordiimonadales</taxon>
        <taxon>Temperatibacteraceae</taxon>
        <taxon>Gimibacter</taxon>
    </lineage>
</organism>
<dbReference type="InterPro" id="IPR002078">
    <property type="entry name" value="Sigma_54_int"/>
</dbReference>
<dbReference type="CDD" id="cd00009">
    <property type="entry name" value="AAA"/>
    <property type="match status" value="1"/>
</dbReference>
<dbReference type="Pfam" id="PF02954">
    <property type="entry name" value="HTH_8"/>
    <property type="match status" value="1"/>
</dbReference>
<dbReference type="InterPro" id="IPR003593">
    <property type="entry name" value="AAA+_ATPase"/>
</dbReference>
<name>A0AAE9XS89_9PROT</name>
<evidence type="ECO:0000256" key="4">
    <source>
        <dbReference type="ARBA" id="ARBA00023015"/>
    </source>
</evidence>
<keyword evidence="4" id="KW-0805">Transcription regulation</keyword>
<dbReference type="Gene3D" id="1.10.8.60">
    <property type="match status" value="1"/>
</dbReference>
<dbReference type="InterPro" id="IPR058031">
    <property type="entry name" value="AAA_lid_NorR"/>
</dbReference>
<evidence type="ECO:0000256" key="3">
    <source>
        <dbReference type="ARBA" id="ARBA00023012"/>
    </source>
</evidence>
<dbReference type="SMART" id="SM00382">
    <property type="entry name" value="AAA"/>
    <property type="match status" value="1"/>
</dbReference>
<dbReference type="GO" id="GO:0043565">
    <property type="term" value="F:sequence-specific DNA binding"/>
    <property type="evidence" value="ECO:0007669"/>
    <property type="project" value="InterPro"/>
</dbReference>
<accession>A0AAE9XS89</accession>
<dbReference type="InterPro" id="IPR002197">
    <property type="entry name" value="HTH_Fis"/>
</dbReference>
<dbReference type="Gene3D" id="1.10.10.60">
    <property type="entry name" value="Homeodomain-like"/>
    <property type="match status" value="1"/>
</dbReference>
<evidence type="ECO:0000256" key="2">
    <source>
        <dbReference type="ARBA" id="ARBA00022840"/>
    </source>
</evidence>
<evidence type="ECO:0000313" key="11">
    <source>
        <dbReference type="Proteomes" id="UP001217500"/>
    </source>
</evidence>
<dbReference type="PROSITE" id="PS00676">
    <property type="entry name" value="SIGMA54_INTERACT_2"/>
    <property type="match status" value="1"/>
</dbReference>
<feature type="region of interest" description="Disordered" evidence="8">
    <location>
        <begin position="262"/>
        <end position="283"/>
    </location>
</feature>
<dbReference type="GO" id="GO:0006355">
    <property type="term" value="P:regulation of DNA-templated transcription"/>
    <property type="evidence" value="ECO:0007669"/>
    <property type="project" value="InterPro"/>
</dbReference>
<dbReference type="SUPFAM" id="SSF46689">
    <property type="entry name" value="Homeodomain-like"/>
    <property type="match status" value="1"/>
</dbReference>
<dbReference type="Pfam" id="PF25601">
    <property type="entry name" value="AAA_lid_14"/>
    <property type="match status" value="1"/>
</dbReference>
<dbReference type="PROSITE" id="PS00688">
    <property type="entry name" value="SIGMA54_INTERACT_3"/>
    <property type="match status" value="1"/>
</dbReference>
<evidence type="ECO:0000256" key="6">
    <source>
        <dbReference type="ARBA" id="ARBA00023159"/>
    </source>
</evidence>
<dbReference type="GO" id="GO:0005524">
    <property type="term" value="F:ATP binding"/>
    <property type="evidence" value="ECO:0007669"/>
    <property type="project" value="UniProtKB-KW"/>
</dbReference>